<name>A0A545ALH1_9ACTN</name>
<dbReference type="EMBL" id="VIRS01000020">
    <property type="protein sequence ID" value="TQS42152.1"/>
    <property type="molecule type" value="Genomic_DNA"/>
</dbReference>
<reference evidence="4 5" key="1">
    <citation type="submission" date="2019-07" db="EMBL/GenBank/DDBJ databases">
        <title>Cryptosporangium phraense sp. nov., isolated from plant litter.</title>
        <authorList>
            <person name="Suriyachadkun C."/>
        </authorList>
    </citation>
    <scope>NUCLEOTIDE SEQUENCE [LARGE SCALE GENOMIC DNA]</scope>
    <source>
        <strain evidence="4 5">A-T 5661</strain>
    </source>
</reference>
<dbReference type="PANTHER" id="PTHR30055">
    <property type="entry name" value="HTH-TYPE TRANSCRIPTIONAL REGULATOR RUTR"/>
    <property type="match status" value="1"/>
</dbReference>
<proteinExistence type="predicted"/>
<protein>
    <submittedName>
        <fullName evidence="4">TetR/AcrR family transcriptional regulator</fullName>
    </submittedName>
</protein>
<comment type="caution">
    <text evidence="4">The sequence shown here is derived from an EMBL/GenBank/DDBJ whole genome shotgun (WGS) entry which is preliminary data.</text>
</comment>
<sequence>MSKKEPLRQRIVEVTLGLLASGGRSAVTTRAVAAAAETQPHSIYRLFGDMDGLLDAVAGHGFQVFLDRKSGREPLADPVDDLRRGWDLVIEFAVAEPALFALLYGEPGRGAQTEAFRAGITVLRNMIGRVAAGGRLRVSESMAVAVINASARGAALTWLSTPPEDRDEQFLDIMRSQAIDALVGPSAAPATGGPASAARAVLASLPGLPVISDVERPLFADWLRRVAGD</sequence>
<dbReference type="InterPro" id="IPR036271">
    <property type="entry name" value="Tet_transcr_reg_TetR-rel_C_sf"/>
</dbReference>
<dbReference type="AlphaFoldDB" id="A0A545ALH1"/>
<dbReference type="InterPro" id="IPR001647">
    <property type="entry name" value="HTH_TetR"/>
</dbReference>
<keyword evidence="1 2" id="KW-0238">DNA-binding</keyword>
<dbReference type="SUPFAM" id="SSF46689">
    <property type="entry name" value="Homeodomain-like"/>
    <property type="match status" value="1"/>
</dbReference>
<dbReference type="Pfam" id="PF00440">
    <property type="entry name" value="TetR_N"/>
    <property type="match status" value="1"/>
</dbReference>
<evidence type="ECO:0000313" key="5">
    <source>
        <dbReference type="Proteomes" id="UP000317982"/>
    </source>
</evidence>
<dbReference type="RefSeq" id="WP_142707552.1">
    <property type="nucleotide sequence ID" value="NZ_VIRS01000020.1"/>
</dbReference>
<dbReference type="PROSITE" id="PS50977">
    <property type="entry name" value="HTH_TETR_2"/>
    <property type="match status" value="1"/>
</dbReference>
<evidence type="ECO:0000256" key="1">
    <source>
        <dbReference type="ARBA" id="ARBA00023125"/>
    </source>
</evidence>
<dbReference type="GO" id="GO:0000976">
    <property type="term" value="F:transcription cis-regulatory region binding"/>
    <property type="evidence" value="ECO:0007669"/>
    <property type="project" value="TreeGrafter"/>
</dbReference>
<organism evidence="4 5">
    <name type="scientific">Cryptosporangium phraense</name>
    <dbReference type="NCBI Taxonomy" id="2593070"/>
    <lineage>
        <taxon>Bacteria</taxon>
        <taxon>Bacillati</taxon>
        <taxon>Actinomycetota</taxon>
        <taxon>Actinomycetes</taxon>
        <taxon>Cryptosporangiales</taxon>
        <taxon>Cryptosporangiaceae</taxon>
        <taxon>Cryptosporangium</taxon>
    </lineage>
</organism>
<dbReference type="SUPFAM" id="SSF48498">
    <property type="entry name" value="Tetracyclin repressor-like, C-terminal domain"/>
    <property type="match status" value="1"/>
</dbReference>
<keyword evidence="5" id="KW-1185">Reference proteome</keyword>
<evidence type="ECO:0000313" key="4">
    <source>
        <dbReference type="EMBL" id="TQS42152.1"/>
    </source>
</evidence>
<dbReference type="InterPro" id="IPR050109">
    <property type="entry name" value="HTH-type_TetR-like_transc_reg"/>
</dbReference>
<dbReference type="InterPro" id="IPR009057">
    <property type="entry name" value="Homeodomain-like_sf"/>
</dbReference>
<dbReference type="Gene3D" id="1.10.357.10">
    <property type="entry name" value="Tetracycline Repressor, domain 2"/>
    <property type="match status" value="1"/>
</dbReference>
<evidence type="ECO:0000259" key="3">
    <source>
        <dbReference type="PROSITE" id="PS50977"/>
    </source>
</evidence>
<evidence type="ECO:0000256" key="2">
    <source>
        <dbReference type="PROSITE-ProRule" id="PRU00335"/>
    </source>
</evidence>
<dbReference type="InParanoid" id="A0A545ALH1"/>
<dbReference type="Proteomes" id="UP000317982">
    <property type="component" value="Unassembled WGS sequence"/>
</dbReference>
<dbReference type="GO" id="GO:0003700">
    <property type="term" value="F:DNA-binding transcription factor activity"/>
    <property type="evidence" value="ECO:0007669"/>
    <property type="project" value="TreeGrafter"/>
</dbReference>
<dbReference type="PANTHER" id="PTHR30055:SF220">
    <property type="entry name" value="TETR-FAMILY REGULATORY PROTEIN"/>
    <property type="match status" value="1"/>
</dbReference>
<dbReference type="OrthoDB" id="3784817at2"/>
<feature type="DNA-binding region" description="H-T-H motif" evidence="2">
    <location>
        <begin position="28"/>
        <end position="47"/>
    </location>
</feature>
<gene>
    <name evidence="4" type="ORF">FL583_26570</name>
</gene>
<accession>A0A545ALH1</accession>
<feature type="domain" description="HTH tetR-type" evidence="3">
    <location>
        <begin position="5"/>
        <end position="65"/>
    </location>
</feature>